<dbReference type="PANTHER" id="PTHR21256">
    <property type="entry name" value="HISTIDINOL DEHYDROGENASE HDH"/>
    <property type="match status" value="1"/>
</dbReference>
<gene>
    <name evidence="2" type="ORF">S06H3_20484</name>
</gene>
<dbReference type="EMBL" id="BARV01010613">
    <property type="protein sequence ID" value="GAI14438.1"/>
    <property type="molecule type" value="Genomic_DNA"/>
</dbReference>
<evidence type="ECO:0000313" key="2">
    <source>
        <dbReference type="EMBL" id="GAI14438.1"/>
    </source>
</evidence>
<dbReference type="GO" id="GO:0000105">
    <property type="term" value="P:L-histidine biosynthetic process"/>
    <property type="evidence" value="ECO:0007669"/>
    <property type="project" value="TreeGrafter"/>
</dbReference>
<accession>X1L636</accession>
<comment type="caution">
    <text evidence="2">The sequence shown here is derived from an EMBL/GenBank/DDBJ whole genome shotgun (WGS) entry which is preliminary data.</text>
</comment>
<dbReference type="GO" id="GO:0051287">
    <property type="term" value="F:NAD binding"/>
    <property type="evidence" value="ECO:0007669"/>
    <property type="project" value="InterPro"/>
</dbReference>
<proteinExistence type="predicted"/>
<organism evidence="2">
    <name type="scientific">marine sediment metagenome</name>
    <dbReference type="NCBI Taxonomy" id="412755"/>
    <lineage>
        <taxon>unclassified sequences</taxon>
        <taxon>metagenomes</taxon>
        <taxon>ecological metagenomes</taxon>
    </lineage>
</organism>
<dbReference type="GO" id="GO:0005829">
    <property type="term" value="C:cytosol"/>
    <property type="evidence" value="ECO:0007669"/>
    <property type="project" value="TreeGrafter"/>
</dbReference>
<sequence>MELYPVSPAVRRGLREKFGTDDPEQAVRQIVNEVRERGDTALLDLTLKIDGIKLTSLEIDKEQIASAYQEVSKELVSALKLVAERIGSFHRAQKR</sequence>
<dbReference type="AlphaFoldDB" id="X1L636"/>
<dbReference type="GO" id="GO:0004399">
    <property type="term" value="F:histidinol dehydrogenase activity"/>
    <property type="evidence" value="ECO:0007669"/>
    <property type="project" value="TreeGrafter"/>
</dbReference>
<dbReference type="InterPro" id="IPR012131">
    <property type="entry name" value="Hstdl_DH"/>
</dbReference>
<dbReference type="Gene3D" id="3.40.50.1980">
    <property type="entry name" value="Nitrogenase molybdenum iron protein domain"/>
    <property type="match status" value="1"/>
</dbReference>
<keyword evidence="1" id="KW-0560">Oxidoreductase</keyword>
<name>X1L636_9ZZZZ</name>
<dbReference type="GO" id="GO:0046872">
    <property type="term" value="F:metal ion binding"/>
    <property type="evidence" value="ECO:0007669"/>
    <property type="project" value="InterPro"/>
</dbReference>
<reference evidence="2" key="1">
    <citation type="journal article" date="2014" name="Front. Microbiol.">
        <title>High frequency of phylogenetically diverse reductive dehalogenase-homologous genes in deep subseafloor sedimentary metagenomes.</title>
        <authorList>
            <person name="Kawai M."/>
            <person name="Futagami T."/>
            <person name="Toyoda A."/>
            <person name="Takaki Y."/>
            <person name="Nishi S."/>
            <person name="Hori S."/>
            <person name="Arai W."/>
            <person name="Tsubouchi T."/>
            <person name="Morono Y."/>
            <person name="Uchiyama I."/>
            <person name="Ito T."/>
            <person name="Fujiyama A."/>
            <person name="Inagaki F."/>
            <person name="Takami H."/>
        </authorList>
    </citation>
    <scope>NUCLEOTIDE SEQUENCE</scope>
    <source>
        <strain evidence="2">Expedition CK06-06</strain>
    </source>
</reference>
<dbReference type="Pfam" id="PF00815">
    <property type="entry name" value="Histidinol_dh"/>
    <property type="match status" value="1"/>
</dbReference>
<evidence type="ECO:0000256" key="1">
    <source>
        <dbReference type="ARBA" id="ARBA00023002"/>
    </source>
</evidence>
<dbReference type="PANTHER" id="PTHR21256:SF2">
    <property type="entry name" value="HISTIDINE BIOSYNTHESIS TRIFUNCTIONAL PROTEIN"/>
    <property type="match status" value="1"/>
</dbReference>
<protein>
    <submittedName>
        <fullName evidence="2">Uncharacterized protein</fullName>
    </submittedName>
</protein>